<comment type="caution">
    <text evidence="1">The sequence shown here is derived from an EMBL/GenBank/DDBJ whole genome shotgun (WGS) entry which is preliminary data.</text>
</comment>
<dbReference type="AlphaFoldDB" id="A0A9P1UYK5"/>
<dbReference type="Proteomes" id="UP000041356">
    <property type="component" value="Unassembled WGS sequence"/>
</dbReference>
<reference evidence="1 2" key="1">
    <citation type="submission" date="2015-03" db="EMBL/GenBank/DDBJ databases">
        <authorList>
            <consortium name="Pathogen Informatics"/>
            <person name="Murphy D."/>
        </authorList>
    </citation>
    <scope>NUCLEOTIDE SEQUENCE [LARGE SCALE GENOMIC DNA]</scope>
    <source>
        <strain evidence="1 2">IP27818</strain>
    </source>
</reference>
<protein>
    <submittedName>
        <fullName evidence="1">Uncharacterized protein</fullName>
    </submittedName>
</protein>
<proteinExistence type="predicted"/>
<dbReference type="RefSeq" id="WP_050130119.1">
    <property type="nucleotide sequence ID" value="NZ_CPZF01000001.1"/>
</dbReference>
<name>A0A9P1UYK5_YEREN</name>
<dbReference type="EMBL" id="CPZF01000001">
    <property type="protein sequence ID" value="CNF13084.1"/>
    <property type="molecule type" value="Genomic_DNA"/>
</dbReference>
<evidence type="ECO:0000313" key="1">
    <source>
        <dbReference type="EMBL" id="CNF13084.1"/>
    </source>
</evidence>
<sequence length="143" mass="16171">MRVCLGVIDMPYDYGDTPGKTTFEVAQDLQEEYQIFSHFWAAHRDEIIRDVGTELAYQLINHLKHKAPMTGITLLEGTEKAFHVFLEKEEMAGLSVDGVPTLAALQGRNSRLKKERGERRPSFIDGGLFKSSFVAWIDNDAEP</sequence>
<gene>
    <name evidence="1" type="ORF">ERS137939_00826</name>
</gene>
<evidence type="ECO:0000313" key="2">
    <source>
        <dbReference type="Proteomes" id="UP000041356"/>
    </source>
</evidence>
<accession>A0A9P1UYK5</accession>
<organism evidence="1 2">
    <name type="scientific">Yersinia enterocolitica</name>
    <dbReference type="NCBI Taxonomy" id="630"/>
    <lineage>
        <taxon>Bacteria</taxon>
        <taxon>Pseudomonadati</taxon>
        <taxon>Pseudomonadota</taxon>
        <taxon>Gammaproteobacteria</taxon>
        <taxon>Enterobacterales</taxon>
        <taxon>Yersiniaceae</taxon>
        <taxon>Yersinia</taxon>
    </lineage>
</organism>